<evidence type="ECO:0000256" key="4">
    <source>
        <dbReference type="ARBA" id="ARBA00023136"/>
    </source>
</evidence>
<protein>
    <submittedName>
        <fullName evidence="6">6fe34c0b-8e16-494e-b45c-330c9f0ed4c6</fullName>
    </submittedName>
</protein>
<evidence type="ECO:0000256" key="3">
    <source>
        <dbReference type="ARBA" id="ARBA00023128"/>
    </source>
</evidence>
<evidence type="ECO:0000313" key="6">
    <source>
        <dbReference type="EMBL" id="SPQ21239.1"/>
    </source>
</evidence>
<feature type="transmembrane region" description="Helical" evidence="5">
    <location>
        <begin position="38"/>
        <end position="56"/>
    </location>
</feature>
<dbReference type="EMBL" id="OUUZ01000008">
    <property type="protein sequence ID" value="SPQ21239.1"/>
    <property type="molecule type" value="Genomic_DNA"/>
</dbReference>
<dbReference type="Pfam" id="PF02238">
    <property type="entry name" value="COX7a"/>
    <property type="match status" value="1"/>
</dbReference>
<dbReference type="GO" id="GO:0005743">
    <property type="term" value="C:mitochondrial inner membrane"/>
    <property type="evidence" value="ECO:0007669"/>
    <property type="project" value="UniProtKB-SubCell"/>
</dbReference>
<evidence type="ECO:0000313" key="7">
    <source>
        <dbReference type="Proteomes" id="UP000289323"/>
    </source>
</evidence>
<evidence type="ECO:0000256" key="5">
    <source>
        <dbReference type="SAM" id="Phobius"/>
    </source>
</evidence>
<organism evidence="6 7">
    <name type="scientific">Thermothielavioides terrestris</name>
    <dbReference type="NCBI Taxonomy" id="2587410"/>
    <lineage>
        <taxon>Eukaryota</taxon>
        <taxon>Fungi</taxon>
        <taxon>Dikarya</taxon>
        <taxon>Ascomycota</taxon>
        <taxon>Pezizomycotina</taxon>
        <taxon>Sordariomycetes</taxon>
        <taxon>Sordariomycetidae</taxon>
        <taxon>Sordariales</taxon>
        <taxon>Chaetomiaceae</taxon>
        <taxon>Thermothielavioides</taxon>
    </lineage>
</organism>
<dbReference type="Proteomes" id="UP000289323">
    <property type="component" value="Unassembled WGS sequence"/>
</dbReference>
<evidence type="ECO:0000256" key="2">
    <source>
        <dbReference type="ARBA" id="ARBA00022792"/>
    </source>
</evidence>
<keyword evidence="4 5" id="KW-0472">Membrane</keyword>
<comment type="subcellular location">
    <subcellularLocation>
        <location evidence="1">Mitochondrion inner membrane</location>
    </subcellularLocation>
</comment>
<keyword evidence="5" id="KW-0812">Transmembrane</keyword>
<sequence>MGLLDRPNKVPEYQRLYQSAYRSHQRLWRIHPRSSMMLTPYTILLWGTAAATMYAMGRRILGHNTWFSD</sequence>
<dbReference type="AlphaFoldDB" id="A0A3S4AM98"/>
<dbReference type="InterPro" id="IPR039297">
    <property type="entry name" value="COX7a"/>
</dbReference>
<keyword evidence="5" id="KW-1133">Transmembrane helix</keyword>
<name>A0A3S4AM98_9PEZI</name>
<reference evidence="6 7" key="1">
    <citation type="submission" date="2018-04" db="EMBL/GenBank/DDBJ databases">
        <authorList>
            <person name="Huttner S."/>
            <person name="Dainat J."/>
        </authorList>
    </citation>
    <scope>NUCLEOTIDE SEQUENCE [LARGE SCALE GENOMIC DNA]</scope>
</reference>
<keyword evidence="3" id="KW-0496">Mitochondrion</keyword>
<proteinExistence type="predicted"/>
<evidence type="ECO:0000256" key="1">
    <source>
        <dbReference type="ARBA" id="ARBA00004273"/>
    </source>
</evidence>
<gene>
    <name evidence="6" type="ORF">TT172_LOCUS3658</name>
</gene>
<accession>A0A3S4AM98</accession>
<keyword evidence="2" id="KW-0999">Mitochondrion inner membrane</keyword>